<dbReference type="GO" id="GO:0097367">
    <property type="term" value="F:carbohydrate derivative binding"/>
    <property type="evidence" value="ECO:0007669"/>
    <property type="project" value="InterPro"/>
</dbReference>
<dbReference type="PROSITE" id="PS00174">
    <property type="entry name" value="P_GLUCOSE_ISOMERASE_2"/>
    <property type="match status" value="1"/>
</dbReference>
<dbReference type="Pfam" id="PF00342">
    <property type="entry name" value="PGI"/>
    <property type="match status" value="2"/>
</dbReference>
<sequence>MPSPTQFNSWKQLEKYAEANADNYNLKMLEHGQQRRAETYQGTSERIWLDYRQQCVDDHVLHLLFSLAEECGLHKKINALMEGSLVNNSEHRPALHTALRTSGNEEIIVNGHNIIPDILNVRERMRLISTQIRNGEWVGYSGKPIRDIVNIGIGGSFLGPQFCTSALVDFTTDKLRFHFISGIDPNEFRRVVTTLNPETTLFIIASKSFITKETLCNMDKAVAWINQPRHIDKHIIAVTANTKKTAELGIVNVIPTWSWVGGRYSSCSSINLITCLAIGFEHFSEMLCGAREMDKHFHNQEFSQNLPVLLALLGIWNNNFLKIHNLLMLIYSYDLQQFVPYIQQLDMESNGKSIDKEGELVDYSTGPIVWGGPANQVQHSYFQLLCQGTHRVAADLISVNTFADEAVNKMCDAHQKVLSNGINKNNDLYGFRSTTTPMNHISLLDCTPKTIGSLMALYEHKIFTQSVIWNINAFDQPGVELSKQIIG</sequence>
<dbReference type="InterPro" id="IPR018189">
    <property type="entry name" value="Phosphoglucose_isomerase_CS"/>
</dbReference>
<comment type="similarity">
    <text evidence="2 7 8">Belongs to the GPI family.</text>
</comment>
<evidence type="ECO:0000256" key="6">
    <source>
        <dbReference type="ARBA" id="ARBA00029321"/>
    </source>
</evidence>
<evidence type="ECO:0000256" key="2">
    <source>
        <dbReference type="ARBA" id="ARBA00006604"/>
    </source>
</evidence>
<dbReference type="GO" id="GO:0048029">
    <property type="term" value="F:monosaccharide binding"/>
    <property type="evidence" value="ECO:0007669"/>
    <property type="project" value="TreeGrafter"/>
</dbReference>
<dbReference type="InterPro" id="IPR046348">
    <property type="entry name" value="SIS_dom_sf"/>
</dbReference>
<comment type="function">
    <text evidence="7">Catalyzes the reversible isomerization of glucose-6-phosphate to fructose-6-phosphate.</text>
</comment>
<dbReference type="InterPro" id="IPR035476">
    <property type="entry name" value="SIS_PGI_1"/>
</dbReference>
<accession>A0A9X2D3B3</accession>
<feature type="active site" evidence="7">
    <location>
        <position position="379"/>
    </location>
</feature>
<evidence type="ECO:0000256" key="1">
    <source>
        <dbReference type="ARBA" id="ARBA00004926"/>
    </source>
</evidence>
<dbReference type="PROSITE" id="PS00765">
    <property type="entry name" value="P_GLUCOSE_ISOMERASE_1"/>
    <property type="match status" value="1"/>
</dbReference>
<comment type="subcellular location">
    <subcellularLocation>
        <location evidence="7">Cytoplasm</location>
    </subcellularLocation>
</comment>
<organism evidence="9 10">
    <name type="scientific">Legionella maioricensis</name>
    <dbReference type="NCBI Taxonomy" id="2896528"/>
    <lineage>
        <taxon>Bacteria</taxon>
        <taxon>Pseudomonadati</taxon>
        <taxon>Pseudomonadota</taxon>
        <taxon>Gammaproteobacteria</taxon>
        <taxon>Legionellales</taxon>
        <taxon>Legionellaceae</taxon>
        <taxon>Legionella</taxon>
    </lineage>
</organism>
<dbReference type="PANTHER" id="PTHR11469:SF1">
    <property type="entry name" value="GLUCOSE-6-PHOSPHATE ISOMERASE"/>
    <property type="match status" value="1"/>
</dbReference>
<dbReference type="Gene3D" id="3.40.50.10490">
    <property type="entry name" value="Glucose-6-phosphate isomerase like protein, domain 1"/>
    <property type="match status" value="2"/>
</dbReference>
<name>A0A9X2D3B3_9GAMM</name>
<dbReference type="PROSITE" id="PS51463">
    <property type="entry name" value="P_GLUCOSE_ISOMERASE_3"/>
    <property type="match status" value="1"/>
</dbReference>
<dbReference type="PRINTS" id="PR00662">
    <property type="entry name" value="G6PISOMERASE"/>
</dbReference>
<dbReference type="GO" id="GO:0006094">
    <property type="term" value="P:gluconeogenesis"/>
    <property type="evidence" value="ECO:0007669"/>
    <property type="project" value="UniProtKB-UniRule"/>
</dbReference>
<gene>
    <name evidence="7" type="primary">pgi</name>
    <name evidence="9" type="ORF">LOX96_15250</name>
</gene>
<comment type="pathway">
    <text evidence="1 7 8">Carbohydrate degradation; glycolysis; D-glyceraldehyde 3-phosphate and glycerone phosphate from D-glucose: step 2/4.</text>
</comment>
<evidence type="ECO:0000256" key="8">
    <source>
        <dbReference type="RuleBase" id="RU000612"/>
    </source>
</evidence>
<evidence type="ECO:0000256" key="4">
    <source>
        <dbReference type="ARBA" id="ARBA00023152"/>
    </source>
</evidence>
<evidence type="ECO:0000256" key="5">
    <source>
        <dbReference type="ARBA" id="ARBA00023235"/>
    </source>
</evidence>
<dbReference type="GO" id="GO:0006096">
    <property type="term" value="P:glycolytic process"/>
    <property type="evidence" value="ECO:0007669"/>
    <property type="project" value="UniProtKB-UniRule"/>
</dbReference>
<dbReference type="EMBL" id="JAJKBJ010000026">
    <property type="protein sequence ID" value="MCL9685458.1"/>
    <property type="molecule type" value="Genomic_DNA"/>
</dbReference>
<dbReference type="PANTHER" id="PTHR11469">
    <property type="entry name" value="GLUCOSE-6-PHOSPHATE ISOMERASE"/>
    <property type="match status" value="1"/>
</dbReference>
<evidence type="ECO:0000256" key="3">
    <source>
        <dbReference type="ARBA" id="ARBA00022432"/>
    </source>
</evidence>
<feature type="active site" description="Proton donor" evidence="7">
    <location>
        <position position="348"/>
    </location>
</feature>
<comment type="caution">
    <text evidence="9">The sequence shown here is derived from an EMBL/GenBank/DDBJ whole genome shotgun (WGS) entry which is preliminary data.</text>
</comment>
<dbReference type="Proteomes" id="UP001139721">
    <property type="component" value="Unassembled WGS sequence"/>
</dbReference>
<comment type="pathway">
    <text evidence="7">Carbohydrate biosynthesis; gluconeogenesis.</text>
</comment>
<keyword evidence="7" id="KW-0963">Cytoplasm</keyword>
<dbReference type="HAMAP" id="MF_00473">
    <property type="entry name" value="G6P_isomerase"/>
    <property type="match status" value="1"/>
</dbReference>
<dbReference type="CDD" id="cd05016">
    <property type="entry name" value="SIS_PGI_2"/>
    <property type="match status" value="1"/>
</dbReference>
<dbReference type="SUPFAM" id="SSF53697">
    <property type="entry name" value="SIS domain"/>
    <property type="match status" value="1"/>
</dbReference>
<dbReference type="InterPro" id="IPR035482">
    <property type="entry name" value="SIS_PGI_2"/>
</dbReference>
<keyword evidence="3 7" id="KW-0312">Gluconeogenesis</keyword>
<protein>
    <recommendedName>
        <fullName evidence="7">Glucose-6-phosphate isomerase</fullName>
        <shortName evidence="7">GPI</shortName>
        <ecNumber evidence="7">5.3.1.9</ecNumber>
    </recommendedName>
    <alternativeName>
        <fullName evidence="7">Phosphoglucose isomerase</fullName>
        <shortName evidence="7">PGI</shortName>
    </alternativeName>
    <alternativeName>
        <fullName evidence="7">Phosphohexose isomerase</fullName>
        <shortName evidence="7">PHI</shortName>
    </alternativeName>
</protein>
<keyword evidence="4 7" id="KW-0324">Glycolysis</keyword>
<feature type="active site" evidence="7">
    <location>
        <position position="483"/>
    </location>
</feature>
<dbReference type="GO" id="GO:0051156">
    <property type="term" value="P:glucose 6-phosphate metabolic process"/>
    <property type="evidence" value="ECO:0007669"/>
    <property type="project" value="TreeGrafter"/>
</dbReference>
<dbReference type="AlphaFoldDB" id="A0A9X2D3B3"/>
<dbReference type="EC" id="5.3.1.9" evidence="7"/>
<dbReference type="GO" id="GO:0004347">
    <property type="term" value="F:glucose-6-phosphate isomerase activity"/>
    <property type="evidence" value="ECO:0007669"/>
    <property type="project" value="UniProtKB-UniRule"/>
</dbReference>
<dbReference type="InterPro" id="IPR001672">
    <property type="entry name" value="G6P_Isomerase"/>
</dbReference>
<dbReference type="RefSeq" id="WP_250424665.1">
    <property type="nucleotide sequence ID" value="NZ_JAJKBJ010000026.1"/>
</dbReference>
<dbReference type="GO" id="GO:0005829">
    <property type="term" value="C:cytosol"/>
    <property type="evidence" value="ECO:0007669"/>
    <property type="project" value="TreeGrafter"/>
</dbReference>
<evidence type="ECO:0000256" key="7">
    <source>
        <dbReference type="HAMAP-Rule" id="MF_00473"/>
    </source>
</evidence>
<reference evidence="9" key="1">
    <citation type="submission" date="2021-11" db="EMBL/GenBank/DDBJ databases">
        <title>Legionella maioricencis sp. nov., a new species isolated from hot water samples in Mallorca.</title>
        <authorList>
            <person name="Crespi S."/>
            <person name="Drasar V."/>
            <person name="Salva-Serra F."/>
            <person name="Jaen-Luchoro D."/>
            <person name="Pineiro-Iglesias B."/>
            <person name="Aliaga F."/>
            <person name="Fernandez-Juarez V."/>
            <person name="Coll G."/>
            <person name="Moore E.R.B."/>
            <person name="Bennasar-Figueras A."/>
        </authorList>
    </citation>
    <scope>NUCLEOTIDE SEQUENCE</scope>
    <source>
        <strain evidence="9">HCPI-6</strain>
    </source>
</reference>
<keyword evidence="10" id="KW-1185">Reference proteome</keyword>
<dbReference type="CDD" id="cd05015">
    <property type="entry name" value="SIS_PGI_1"/>
    <property type="match status" value="1"/>
</dbReference>
<evidence type="ECO:0000313" key="10">
    <source>
        <dbReference type="Proteomes" id="UP001139721"/>
    </source>
</evidence>
<comment type="catalytic activity">
    <reaction evidence="6 7 8">
        <text>alpha-D-glucose 6-phosphate = beta-D-fructose 6-phosphate</text>
        <dbReference type="Rhea" id="RHEA:11816"/>
        <dbReference type="ChEBI" id="CHEBI:57634"/>
        <dbReference type="ChEBI" id="CHEBI:58225"/>
        <dbReference type="EC" id="5.3.1.9"/>
    </reaction>
</comment>
<keyword evidence="5 7" id="KW-0413">Isomerase</keyword>
<evidence type="ECO:0000313" key="9">
    <source>
        <dbReference type="EMBL" id="MCL9685458.1"/>
    </source>
</evidence>
<proteinExistence type="inferred from homology"/>